<name>A0ABY9DEL9_VITVI</name>
<dbReference type="PANTHER" id="PTHR21234:SF43">
    <property type="entry name" value="OS06G0112100 PROTEIN"/>
    <property type="match status" value="1"/>
</dbReference>
<dbReference type="InterPro" id="IPR000845">
    <property type="entry name" value="Nucleoside_phosphorylase_d"/>
</dbReference>
<dbReference type="EMBL" id="CP126663">
    <property type="protein sequence ID" value="WKA06198.1"/>
    <property type="molecule type" value="Genomic_DNA"/>
</dbReference>
<dbReference type="Proteomes" id="UP001227230">
    <property type="component" value="Chromosome 16"/>
</dbReference>
<organism evidence="2 3">
    <name type="scientific">Vitis vinifera</name>
    <name type="common">Grape</name>
    <dbReference type="NCBI Taxonomy" id="29760"/>
    <lineage>
        <taxon>Eukaryota</taxon>
        <taxon>Viridiplantae</taxon>
        <taxon>Streptophyta</taxon>
        <taxon>Embryophyta</taxon>
        <taxon>Tracheophyta</taxon>
        <taxon>Spermatophyta</taxon>
        <taxon>Magnoliopsida</taxon>
        <taxon>eudicotyledons</taxon>
        <taxon>Gunneridae</taxon>
        <taxon>Pentapetalae</taxon>
        <taxon>rosids</taxon>
        <taxon>Vitales</taxon>
        <taxon>Vitaceae</taxon>
        <taxon>Viteae</taxon>
        <taxon>Vitis</taxon>
    </lineage>
</organism>
<reference evidence="2 3" key="1">
    <citation type="journal article" date="2023" name="Hortic Res">
        <title>The complete reference genome for grapevine (Vitis vinifera L.) genetics and breeding.</title>
        <authorList>
            <person name="Shi X."/>
            <person name="Cao S."/>
            <person name="Wang X."/>
            <person name="Huang S."/>
            <person name="Wang Y."/>
            <person name="Liu Z."/>
            <person name="Liu W."/>
            <person name="Leng X."/>
            <person name="Peng Y."/>
            <person name="Wang N."/>
            <person name="Wang Y."/>
            <person name="Ma Z."/>
            <person name="Xu X."/>
            <person name="Zhang F."/>
            <person name="Xue H."/>
            <person name="Zhong H."/>
            <person name="Wang Y."/>
            <person name="Zhang K."/>
            <person name="Velt A."/>
            <person name="Avia K."/>
            <person name="Holtgrawe D."/>
            <person name="Grimplet J."/>
            <person name="Matus J.T."/>
            <person name="Ware D."/>
            <person name="Wu X."/>
            <person name="Wang H."/>
            <person name="Liu C."/>
            <person name="Fang Y."/>
            <person name="Rustenholz C."/>
            <person name="Cheng Z."/>
            <person name="Xiao H."/>
            <person name="Zhou Y."/>
        </authorList>
    </citation>
    <scope>NUCLEOTIDE SEQUENCE [LARGE SCALE GENOMIC DNA]</scope>
    <source>
        <strain evidence="3">cv. Pinot noir / PN40024</strain>
        <tissue evidence="2">Leaf</tissue>
    </source>
</reference>
<keyword evidence="3" id="KW-1185">Reference proteome</keyword>
<evidence type="ECO:0000313" key="3">
    <source>
        <dbReference type="Proteomes" id="UP001227230"/>
    </source>
</evidence>
<evidence type="ECO:0000259" key="1">
    <source>
        <dbReference type="Pfam" id="PF01048"/>
    </source>
</evidence>
<dbReference type="SUPFAM" id="SSF53167">
    <property type="entry name" value="Purine and uridine phosphorylases"/>
    <property type="match status" value="1"/>
</dbReference>
<accession>A0ABY9DEL9</accession>
<feature type="domain" description="Nucleoside phosphorylase" evidence="1">
    <location>
        <begin position="138"/>
        <end position="391"/>
    </location>
</feature>
<dbReference type="InterPro" id="IPR035994">
    <property type="entry name" value="Nucleoside_phosphorylase_sf"/>
</dbReference>
<sequence>MHVSTNRSPDMDNIKRYHVAHQIPHPPITALPTFSPAFTVYLFPGASTAVRSPSAAGSSMIGGRGGVVGGWRWGLWAVDLVGLLVVAVMVEETVELKLSHHLHGVVERVNERNGPFVGLLMTYPTEEIALQVSGFFVPSSDFPLVQLAGRRFNIGKIKGVDVIYVMSGEQTLNAGITVQLLIDTFDVVGIVHYGIAGSTNDSLLIGDVSVPKYVAQTSSWKWKKFKSKKGALPELKFGDYNLPIKGENLLAEIEFTQVQLYSTGRPMQELFWLETDPKWFNLATQLQEVDLQQCLNETYCLSEKPKVAYGLRGSSADIFVDNAAYNEFLFKTLNISTVDEESAAVVMASMSNGVPSVVFRGISDTAGDGGTLSSSIFSLAATNAVRVAVEFIGLLGREGKVHDQ</sequence>
<dbReference type="Pfam" id="PF01048">
    <property type="entry name" value="PNP_UDP_1"/>
    <property type="match status" value="1"/>
</dbReference>
<gene>
    <name evidence="2" type="ORF">VitviT2T_024113</name>
</gene>
<protein>
    <recommendedName>
        <fullName evidence="1">Nucleoside phosphorylase domain-containing protein</fullName>
    </recommendedName>
</protein>
<evidence type="ECO:0000313" key="2">
    <source>
        <dbReference type="EMBL" id="WKA06198.1"/>
    </source>
</evidence>
<dbReference type="Gene3D" id="3.40.50.1580">
    <property type="entry name" value="Nucleoside phosphorylase domain"/>
    <property type="match status" value="1"/>
</dbReference>
<dbReference type="CDD" id="cd09008">
    <property type="entry name" value="MTAN"/>
    <property type="match status" value="1"/>
</dbReference>
<dbReference type="PANTHER" id="PTHR21234">
    <property type="entry name" value="PURINE NUCLEOSIDE PHOSPHORYLASE"/>
    <property type="match status" value="1"/>
</dbReference>
<proteinExistence type="predicted"/>